<evidence type="ECO:0000313" key="2">
    <source>
        <dbReference type="Proteomes" id="UP000816034"/>
    </source>
</evidence>
<comment type="caution">
    <text evidence="1">The sequence shown here is derived from an EMBL/GenBank/DDBJ whole genome shotgun (WGS) entry which is preliminary data.</text>
</comment>
<dbReference type="GeneID" id="68097237"/>
<reference evidence="1 2" key="1">
    <citation type="journal article" date="2018" name="BMC Genomics">
        <title>The genome of Naegleria lovaniensis, the basis for a comparative approach to unravel pathogenicity factors of the human pathogenic amoeba N. fowleri.</title>
        <authorList>
            <person name="Liechti N."/>
            <person name="Schurch N."/>
            <person name="Bruggmann R."/>
            <person name="Wittwer M."/>
        </authorList>
    </citation>
    <scope>NUCLEOTIDE SEQUENCE [LARGE SCALE GENOMIC DNA]</scope>
    <source>
        <strain evidence="1 2">ATCC 30569</strain>
    </source>
</reference>
<dbReference type="AlphaFoldDB" id="A0AA88GRL3"/>
<dbReference type="Proteomes" id="UP000816034">
    <property type="component" value="Unassembled WGS sequence"/>
</dbReference>
<organism evidence="1 2">
    <name type="scientific">Naegleria lovaniensis</name>
    <name type="common">Amoeba</name>
    <dbReference type="NCBI Taxonomy" id="51637"/>
    <lineage>
        <taxon>Eukaryota</taxon>
        <taxon>Discoba</taxon>
        <taxon>Heterolobosea</taxon>
        <taxon>Tetramitia</taxon>
        <taxon>Eutetramitia</taxon>
        <taxon>Vahlkampfiidae</taxon>
        <taxon>Naegleria</taxon>
    </lineage>
</organism>
<name>A0AA88GRL3_NAELO</name>
<keyword evidence="2" id="KW-1185">Reference proteome</keyword>
<evidence type="ECO:0000313" key="1">
    <source>
        <dbReference type="EMBL" id="KAG2382815.1"/>
    </source>
</evidence>
<sequence length="255" mass="30274">MNSSRTNLEEEQYLKRFVELQKKGEDADEERIELLIKTKLIFDYQHLINLIQSQQISKSLYYIIGFLEMKKELMKFTDHACFVLLLDENMAESSAEPITESSSSNSHHFDQDKYEQWLLSKSEMFQHLWLSLCILRMFQFLFHDNLQDKELNTTIASHEPPKHFSILKSWLGNTLKQRNSKLFNMLFLLTLDFKRYACLVGLSTFQRLCIEHSVSLRNTLICKDYVPEISLLALFKTDQDIYRELNSKSRHQSRQ</sequence>
<accession>A0AA88GRL3</accession>
<proteinExistence type="predicted"/>
<dbReference type="RefSeq" id="XP_044548494.1">
    <property type="nucleotide sequence ID" value="XM_044694459.1"/>
</dbReference>
<dbReference type="EMBL" id="PYSW02000022">
    <property type="protein sequence ID" value="KAG2382815.1"/>
    <property type="molecule type" value="Genomic_DNA"/>
</dbReference>
<protein>
    <submittedName>
        <fullName evidence="1">Uncharacterized protein</fullName>
    </submittedName>
</protein>
<gene>
    <name evidence="1" type="ORF">C9374_004782</name>
</gene>